<dbReference type="EC" id="1.8.1.8" evidence="18"/>
<feature type="disulfide bond" description="Redox-active" evidence="18">
    <location>
        <begin position="134"/>
        <end position="140"/>
    </location>
</feature>
<feature type="transmembrane region" description="Helical" evidence="18">
    <location>
        <begin position="457"/>
        <end position="476"/>
    </location>
</feature>
<gene>
    <name evidence="18 20" type="primary">dsbD</name>
    <name evidence="20" type="ORF">I7X43_14235</name>
</gene>
<feature type="domain" description="Thioredoxin" evidence="19">
    <location>
        <begin position="477"/>
        <end position="620"/>
    </location>
</feature>
<dbReference type="InterPro" id="IPR028250">
    <property type="entry name" value="DsbDN"/>
</dbReference>
<evidence type="ECO:0000256" key="2">
    <source>
        <dbReference type="ARBA" id="ARBA00007241"/>
    </source>
</evidence>
<comment type="function">
    <text evidence="18">Required to facilitate the formation of correct disulfide bonds in some periplasmic proteins and for the assembly of the periplasmic c-type cytochromes. Acts by transferring electrons from cytoplasmic thioredoxin to the periplasm. This transfer involves a cascade of disulfide bond formation and reduction steps.</text>
</comment>
<accession>A0A931NFX7</accession>
<dbReference type="Pfam" id="PF02683">
    <property type="entry name" value="DsbD_TM"/>
    <property type="match status" value="1"/>
</dbReference>
<feature type="transmembrane region" description="Helical" evidence="18">
    <location>
        <begin position="250"/>
        <end position="274"/>
    </location>
</feature>
<dbReference type="PROSITE" id="PS51352">
    <property type="entry name" value="THIOREDOXIN_2"/>
    <property type="match status" value="1"/>
</dbReference>
<dbReference type="Gene3D" id="3.40.30.10">
    <property type="entry name" value="Glutaredoxin"/>
    <property type="match status" value="1"/>
</dbReference>
<evidence type="ECO:0000256" key="11">
    <source>
        <dbReference type="ARBA" id="ARBA00023002"/>
    </source>
</evidence>
<comment type="caution">
    <text evidence="18">Lacks conserved residue(s) required for the propagation of feature annotation.</text>
</comment>
<keyword evidence="7" id="KW-0732">Signal</keyword>
<evidence type="ECO:0000256" key="7">
    <source>
        <dbReference type="ARBA" id="ARBA00022729"/>
    </source>
</evidence>
<feature type="transmembrane region" description="Helical" evidence="18">
    <location>
        <begin position="205"/>
        <end position="229"/>
    </location>
</feature>
<feature type="transmembrane region" description="Helical" evidence="18">
    <location>
        <begin position="430"/>
        <end position="450"/>
    </location>
</feature>
<protein>
    <recommendedName>
        <fullName evidence="18">Thiol:disulfide interchange protein DsbD</fullName>
        <ecNumber evidence="18">1.8.1.8</ecNumber>
    </recommendedName>
    <alternativeName>
        <fullName evidence="18">Protein-disulfide reductase</fullName>
        <shortName evidence="18">Disulfide reductase</shortName>
    </alternativeName>
</protein>
<evidence type="ECO:0000313" key="20">
    <source>
        <dbReference type="EMBL" id="MBH9554001.1"/>
    </source>
</evidence>
<dbReference type="Pfam" id="PF11412">
    <property type="entry name" value="DsbD_N"/>
    <property type="match status" value="1"/>
</dbReference>
<comment type="caution">
    <text evidence="20">The sequence shown here is derived from an EMBL/GenBank/DDBJ whole genome shotgun (WGS) entry which is preliminary data.</text>
</comment>
<dbReference type="PANTHER" id="PTHR32234">
    <property type="entry name" value="THIOL:DISULFIDE INTERCHANGE PROTEIN DSBD"/>
    <property type="match status" value="1"/>
</dbReference>
<dbReference type="InterPro" id="IPR013766">
    <property type="entry name" value="Thioredoxin_domain"/>
</dbReference>
<evidence type="ECO:0000256" key="13">
    <source>
        <dbReference type="ARBA" id="ARBA00023136"/>
    </source>
</evidence>
<name>A0A931NFX7_9BURK</name>
<evidence type="ECO:0000313" key="21">
    <source>
        <dbReference type="Proteomes" id="UP000620139"/>
    </source>
</evidence>
<evidence type="ECO:0000256" key="9">
    <source>
        <dbReference type="ARBA" id="ARBA00022982"/>
    </source>
</evidence>
<dbReference type="EMBL" id="JAEDAL010000008">
    <property type="protein sequence ID" value="MBH9554001.1"/>
    <property type="molecule type" value="Genomic_DNA"/>
</dbReference>
<dbReference type="GO" id="GO:0017004">
    <property type="term" value="P:cytochrome complex assembly"/>
    <property type="evidence" value="ECO:0007669"/>
    <property type="project" value="UniProtKB-UniRule"/>
</dbReference>
<keyword evidence="3 18" id="KW-0813">Transport</keyword>
<dbReference type="InterPro" id="IPR036929">
    <property type="entry name" value="DsbDN_sf"/>
</dbReference>
<dbReference type="Proteomes" id="UP000620139">
    <property type="component" value="Unassembled WGS sequence"/>
</dbReference>
<keyword evidence="5 18" id="KW-0997">Cell inner membrane</keyword>
<keyword evidence="6 18" id="KW-0812">Transmembrane</keyword>
<dbReference type="InterPro" id="IPR036249">
    <property type="entry name" value="Thioredoxin-like_sf"/>
</dbReference>
<keyword evidence="21" id="KW-1185">Reference proteome</keyword>
<sequence>MKRVGLPALFLYRRNSMVTRFLQRSFLALALLLAALGVGAEEFLEPDQAFKLTARSQGAALTLQFEIAPGYYLYREQLRVADAAGVAAAIRLPDGKRKFDETFQKEVEVYRDRLTVEVLQAGAVDEWRVTAQGCADKGLCYPPITVVLKPAAGGAWVIQPTEPDATVFGAARWIDGPPTPAAVSGNPTAGPSDDGLAGLLSGGRWWAVALGFFLAGLGLSFTPCVLPMLPILSSIIVGDSAGQASRRRGLLLAVSYSAGMVLVYTALGVAAGLAGEGLAAYLQKPWVLLSFAGLMVLLSLSMFGAYDLQLPAAWQQRLTESSQGLPGGKALSVFVMGALSALIVGPCVAPPLAGALLYISQSKDVWLGGLALFVMACGMSVPLLLLGASAGSLLPRAGAWMERVKHAFGFGLLAVAIWLAQPALTGWLIQILWGTWLAALACMLWSLVPLQPRPLHWLRGAAAALLAFGAFSQWWGAAVGGTDPLRPLATTTAAGVLGEVAHPKFERVKTEAELNARLANSAGRPIILDFYADWCVSCKEMERLTFAKPEVAAKMQRALLLQVDVTANSADDRALLKRFNLFGPPGILFFDANGQELTGLRVIGYQPPERFIQVLAAAGL</sequence>
<keyword evidence="14 18" id="KW-1015">Disulfide bond</keyword>
<comment type="catalytic activity">
    <reaction evidence="16 18">
        <text>[protein]-dithiol + NAD(+) = [protein]-disulfide + NADH + H(+)</text>
        <dbReference type="Rhea" id="RHEA:18749"/>
        <dbReference type="Rhea" id="RHEA-COMP:10593"/>
        <dbReference type="Rhea" id="RHEA-COMP:10594"/>
        <dbReference type="ChEBI" id="CHEBI:15378"/>
        <dbReference type="ChEBI" id="CHEBI:29950"/>
        <dbReference type="ChEBI" id="CHEBI:50058"/>
        <dbReference type="ChEBI" id="CHEBI:57540"/>
        <dbReference type="ChEBI" id="CHEBI:57945"/>
        <dbReference type="EC" id="1.8.1.8"/>
    </reaction>
</comment>
<feature type="transmembrane region" description="Helical" evidence="18">
    <location>
        <begin position="330"/>
        <end position="359"/>
    </location>
</feature>
<keyword evidence="13 18" id="KW-0472">Membrane</keyword>
<dbReference type="PROSITE" id="PS00194">
    <property type="entry name" value="THIOREDOXIN_1"/>
    <property type="match status" value="1"/>
</dbReference>
<keyword evidence="11 18" id="KW-0560">Oxidoreductase</keyword>
<dbReference type="Pfam" id="PF13098">
    <property type="entry name" value="Thioredoxin_2"/>
    <property type="match status" value="1"/>
</dbReference>
<keyword evidence="15 18" id="KW-0676">Redox-active center</keyword>
<dbReference type="SUPFAM" id="SSF74863">
    <property type="entry name" value="Thiol:disulfide interchange protein DsbD, N-terminal domain (DsbD-alpha)"/>
    <property type="match status" value="1"/>
</dbReference>
<keyword evidence="9 18" id="KW-0249">Electron transport</keyword>
<dbReference type="NCBIfam" id="NF001419">
    <property type="entry name" value="PRK00293.1"/>
    <property type="match status" value="1"/>
</dbReference>
<evidence type="ECO:0000256" key="14">
    <source>
        <dbReference type="ARBA" id="ARBA00023157"/>
    </source>
</evidence>
<keyword evidence="10 18" id="KW-1133">Transmembrane helix</keyword>
<evidence type="ECO:0000256" key="16">
    <source>
        <dbReference type="ARBA" id="ARBA00047388"/>
    </source>
</evidence>
<dbReference type="InterPro" id="IPR012336">
    <property type="entry name" value="Thioredoxin-like_fold"/>
</dbReference>
<feature type="disulfide bond" description="Redox-active" evidence="18">
    <location>
        <begin position="535"/>
        <end position="538"/>
    </location>
</feature>
<evidence type="ECO:0000256" key="10">
    <source>
        <dbReference type="ARBA" id="ARBA00022989"/>
    </source>
</evidence>
<evidence type="ECO:0000256" key="18">
    <source>
        <dbReference type="HAMAP-Rule" id="MF_00399"/>
    </source>
</evidence>
<dbReference type="InterPro" id="IPR017937">
    <property type="entry name" value="Thioredoxin_CS"/>
</dbReference>
<keyword evidence="4 18" id="KW-1003">Cell membrane</keyword>
<dbReference type="InterPro" id="IPR003834">
    <property type="entry name" value="Cyt_c_assmbl_TM_dom"/>
</dbReference>
<comment type="subcellular location">
    <subcellularLocation>
        <location evidence="1 18">Cell inner membrane</location>
        <topology evidence="1 18">Multi-pass membrane protein</topology>
    </subcellularLocation>
</comment>
<evidence type="ECO:0000256" key="6">
    <source>
        <dbReference type="ARBA" id="ARBA00022692"/>
    </source>
</evidence>
<evidence type="ECO:0000256" key="17">
    <source>
        <dbReference type="ARBA" id="ARBA00047804"/>
    </source>
</evidence>
<keyword evidence="12 18" id="KW-0520">NAD</keyword>
<evidence type="ECO:0000256" key="12">
    <source>
        <dbReference type="ARBA" id="ARBA00023027"/>
    </source>
</evidence>
<dbReference type="PANTHER" id="PTHR32234:SF0">
    <property type="entry name" value="THIOL:DISULFIDE INTERCHANGE PROTEIN DSBD"/>
    <property type="match status" value="1"/>
</dbReference>
<comment type="similarity">
    <text evidence="2 18">Belongs to the thioredoxin family. DsbD subfamily.</text>
</comment>
<evidence type="ECO:0000256" key="15">
    <source>
        <dbReference type="ARBA" id="ARBA00023284"/>
    </source>
</evidence>
<feature type="transmembrane region" description="Helical" evidence="18">
    <location>
        <begin position="365"/>
        <end position="386"/>
    </location>
</feature>
<dbReference type="GO" id="GO:0045454">
    <property type="term" value="P:cell redox homeostasis"/>
    <property type="evidence" value="ECO:0007669"/>
    <property type="project" value="TreeGrafter"/>
</dbReference>
<proteinExistence type="inferred from homology"/>
<evidence type="ECO:0000256" key="1">
    <source>
        <dbReference type="ARBA" id="ARBA00004429"/>
    </source>
</evidence>
<dbReference type="GO" id="GO:0005886">
    <property type="term" value="C:plasma membrane"/>
    <property type="evidence" value="ECO:0007669"/>
    <property type="project" value="UniProtKB-SubCell"/>
</dbReference>
<evidence type="ECO:0000256" key="5">
    <source>
        <dbReference type="ARBA" id="ARBA00022519"/>
    </source>
</evidence>
<organism evidence="20 21">
    <name type="scientific">Inhella gelatinilytica</name>
    <dbReference type="NCBI Taxonomy" id="2795030"/>
    <lineage>
        <taxon>Bacteria</taxon>
        <taxon>Pseudomonadati</taxon>
        <taxon>Pseudomonadota</taxon>
        <taxon>Betaproteobacteria</taxon>
        <taxon>Burkholderiales</taxon>
        <taxon>Sphaerotilaceae</taxon>
        <taxon>Inhella</taxon>
    </lineage>
</organism>
<evidence type="ECO:0000259" key="19">
    <source>
        <dbReference type="PROSITE" id="PS51352"/>
    </source>
</evidence>
<dbReference type="AlphaFoldDB" id="A0A931NFX7"/>
<dbReference type="SUPFAM" id="SSF52833">
    <property type="entry name" value="Thioredoxin-like"/>
    <property type="match status" value="1"/>
</dbReference>
<dbReference type="InterPro" id="IPR022910">
    <property type="entry name" value="Thiol_diS_interchange_DbsD"/>
</dbReference>
<evidence type="ECO:0000256" key="3">
    <source>
        <dbReference type="ARBA" id="ARBA00022448"/>
    </source>
</evidence>
<dbReference type="GO" id="GO:0009055">
    <property type="term" value="F:electron transfer activity"/>
    <property type="evidence" value="ECO:0007669"/>
    <property type="project" value="UniProtKB-UniRule"/>
</dbReference>
<evidence type="ECO:0000256" key="4">
    <source>
        <dbReference type="ARBA" id="ARBA00022475"/>
    </source>
</evidence>
<keyword evidence="8 18" id="KW-0201">Cytochrome c-type biogenesis</keyword>
<feature type="transmembrane region" description="Helical" evidence="18">
    <location>
        <begin position="407"/>
        <end position="424"/>
    </location>
</feature>
<dbReference type="HAMAP" id="MF_00399">
    <property type="entry name" value="DbsD"/>
    <property type="match status" value="1"/>
</dbReference>
<reference evidence="20" key="1">
    <citation type="submission" date="2020-12" db="EMBL/GenBank/DDBJ databases">
        <title>The genome sequence of Inhella sp. 4Y17.</title>
        <authorList>
            <person name="Liu Y."/>
        </authorList>
    </citation>
    <scope>NUCLEOTIDE SEQUENCE</scope>
    <source>
        <strain evidence="20">4Y10</strain>
    </source>
</reference>
<dbReference type="CDD" id="cd02953">
    <property type="entry name" value="DsbDgamma"/>
    <property type="match status" value="1"/>
</dbReference>
<dbReference type="InterPro" id="IPR035671">
    <property type="entry name" value="DsbD_gamma"/>
</dbReference>
<comment type="catalytic activity">
    <reaction evidence="17 18">
        <text>[protein]-dithiol + NADP(+) = [protein]-disulfide + NADPH + H(+)</text>
        <dbReference type="Rhea" id="RHEA:18753"/>
        <dbReference type="Rhea" id="RHEA-COMP:10593"/>
        <dbReference type="Rhea" id="RHEA-COMP:10594"/>
        <dbReference type="ChEBI" id="CHEBI:15378"/>
        <dbReference type="ChEBI" id="CHEBI:29950"/>
        <dbReference type="ChEBI" id="CHEBI:50058"/>
        <dbReference type="ChEBI" id="CHEBI:57783"/>
        <dbReference type="ChEBI" id="CHEBI:58349"/>
        <dbReference type="EC" id="1.8.1.8"/>
    </reaction>
</comment>
<feature type="transmembrane region" description="Helical" evidence="18">
    <location>
        <begin position="286"/>
        <end position="309"/>
    </location>
</feature>
<dbReference type="GO" id="GO:0047134">
    <property type="term" value="F:protein-disulfide reductase [NAD(P)H] activity"/>
    <property type="evidence" value="ECO:0007669"/>
    <property type="project" value="UniProtKB-UniRule"/>
</dbReference>
<evidence type="ECO:0000256" key="8">
    <source>
        <dbReference type="ARBA" id="ARBA00022748"/>
    </source>
</evidence>
<dbReference type="Gene3D" id="2.60.40.1250">
    <property type="entry name" value="Thiol:disulfide interchange protein DsbD, N-terminal domain"/>
    <property type="match status" value="1"/>
</dbReference>